<keyword evidence="1" id="KW-1133">Transmembrane helix</keyword>
<sequence>MQHDEPAVSLPTTPPAPPPIFGWQRLRLLLLVCVLFSALWIPIFVSSWVIPPIRLLMLGGVQLLAFGIFERWPKKLPSWMARWVLQVLAVAVVAPFAAVLIISVTNLAHPEVWSTDPKKMFGFAILLFIGLVVSPWIAMSALYRHISGQAQRQALSFELERSKLARDALDSRLRLLQAQVEPHFLFNTLANVRELVDSGSSQASEVLGSLITYLRAAVPNLHNSATTLGQELELVRAYLELMHMRMPDRLQFAIHAEPEALAVQCPPMTLLTLVENAIRHGIDPSEEGGRIDVSVRLQDGRCLTEVKDTGVGLSDKQASQGLGTGLANLRERLQLVFAGQAQLSLTVLEPHGFCVNINIPAQWSPAVTAPTAASAGA</sequence>
<feature type="transmembrane region" description="Helical" evidence="1">
    <location>
        <begin position="28"/>
        <end position="49"/>
    </location>
</feature>
<evidence type="ECO:0000256" key="1">
    <source>
        <dbReference type="SAM" id="Phobius"/>
    </source>
</evidence>
<keyword evidence="3" id="KW-0808">Transferase</keyword>
<keyword evidence="1" id="KW-0472">Membrane</keyword>
<reference evidence="3 4" key="1">
    <citation type="submission" date="2024-09" db="EMBL/GenBank/DDBJ databases">
        <authorList>
            <person name="Sun Q."/>
            <person name="Mori K."/>
        </authorList>
    </citation>
    <scope>NUCLEOTIDE SEQUENCE [LARGE SCALE GENOMIC DNA]</scope>
    <source>
        <strain evidence="3 4">KCTC 23315</strain>
    </source>
</reference>
<dbReference type="Gene3D" id="3.30.565.10">
    <property type="entry name" value="Histidine kinase-like ATPase, C-terminal domain"/>
    <property type="match status" value="1"/>
</dbReference>
<dbReference type="PROSITE" id="PS50109">
    <property type="entry name" value="HIS_KIN"/>
    <property type="match status" value="1"/>
</dbReference>
<dbReference type="EMBL" id="JBHLXP010000003">
    <property type="protein sequence ID" value="MFC0049460.1"/>
    <property type="molecule type" value="Genomic_DNA"/>
</dbReference>
<dbReference type="PANTHER" id="PTHR34220:SF9">
    <property type="entry name" value="SIGNAL TRANSDUCTION HISTIDINE KINASE INTERNAL REGION DOMAIN-CONTAINING PROTEIN"/>
    <property type="match status" value="1"/>
</dbReference>
<dbReference type="InterPro" id="IPR010559">
    <property type="entry name" value="Sig_transdc_His_kin_internal"/>
</dbReference>
<feature type="domain" description="Histidine kinase" evidence="2">
    <location>
        <begin position="180"/>
        <end position="363"/>
    </location>
</feature>
<evidence type="ECO:0000259" key="2">
    <source>
        <dbReference type="PROSITE" id="PS50109"/>
    </source>
</evidence>
<keyword evidence="3" id="KW-0418">Kinase</keyword>
<accession>A0ABV6BEZ8</accession>
<keyword evidence="4" id="KW-1185">Reference proteome</keyword>
<gene>
    <name evidence="3" type="ORF">ACFFJP_14280</name>
</gene>
<dbReference type="GO" id="GO:0004673">
    <property type="term" value="F:protein histidine kinase activity"/>
    <property type="evidence" value="ECO:0007669"/>
    <property type="project" value="UniProtKB-EC"/>
</dbReference>
<protein>
    <submittedName>
        <fullName evidence="3">Sensor histidine kinase</fullName>
        <ecNumber evidence="3">2.7.13.3</ecNumber>
    </submittedName>
</protein>
<organism evidence="3 4">
    <name type="scientific">Rheinheimera tilapiae</name>
    <dbReference type="NCBI Taxonomy" id="875043"/>
    <lineage>
        <taxon>Bacteria</taxon>
        <taxon>Pseudomonadati</taxon>
        <taxon>Pseudomonadota</taxon>
        <taxon>Gammaproteobacteria</taxon>
        <taxon>Chromatiales</taxon>
        <taxon>Chromatiaceae</taxon>
        <taxon>Rheinheimera</taxon>
    </lineage>
</organism>
<keyword evidence="1" id="KW-0812">Transmembrane</keyword>
<proteinExistence type="predicted"/>
<dbReference type="Pfam" id="PF06580">
    <property type="entry name" value="His_kinase"/>
    <property type="match status" value="1"/>
</dbReference>
<name>A0ABV6BEZ8_9GAMM</name>
<evidence type="ECO:0000313" key="4">
    <source>
        <dbReference type="Proteomes" id="UP001589813"/>
    </source>
</evidence>
<dbReference type="InterPro" id="IPR036890">
    <property type="entry name" value="HATPase_C_sf"/>
</dbReference>
<dbReference type="InterPro" id="IPR050640">
    <property type="entry name" value="Bact_2-comp_sensor_kinase"/>
</dbReference>
<dbReference type="InterPro" id="IPR005467">
    <property type="entry name" value="His_kinase_dom"/>
</dbReference>
<feature type="transmembrane region" description="Helical" evidence="1">
    <location>
        <begin position="84"/>
        <end position="108"/>
    </location>
</feature>
<evidence type="ECO:0000313" key="3">
    <source>
        <dbReference type="EMBL" id="MFC0049460.1"/>
    </source>
</evidence>
<dbReference type="RefSeq" id="WP_377245336.1">
    <property type="nucleotide sequence ID" value="NZ_JBHLXP010000003.1"/>
</dbReference>
<dbReference type="InterPro" id="IPR003594">
    <property type="entry name" value="HATPase_dom"/>
</dbReference>
<comment type="caution">
    <text evidence="3">The sequence shown here is derived from an EMBL/GenBank/DDBJ whole genome shotgun (WGS) entry which is preliminary data.</text>
</comment>
<dbReference type="Proteomes" id="UP001589813">
    <property type="component" value="Unassembled WGS sequence"/>
</dbReference>
<dbReference type="PANTHER" id="PTHR34220">
    <property type="entry name" value="SENSOR HISTIDINE KINASE YPDA"/>
    <property type="match status" value="1"/>
</dbReference>
<dbReference type="Pfam" id="PF02518">
    <property type="entry name" value="HATPase_c"/>
    <property type="match status" value="1"/>
</dbReference>
<feature type="transmembrane region" description="Helical" evidence="1">
    <location>
        <begin position="120"/>
        <end position="143"/>
    </location>
</feature>
<dbReference type="EC" id="2.7.13.3" evidence="3"/>
<dbReference type="SUPFAM" id="SSF55874">
    <property type="entry name" value="ATPase domain of HSP90 chaperone/DNA topoisomerase II/histidine kinase"/>
    <property type="match status" value="1"/>
</dbReference>